<sequence length="97" mass="10597">MVVYRHRRSPGQANIAQESATVSDESEVETDMFTPPVESNNVSQTPRAPANHPPDAPHPGLPLDPVQVAGELDVPCLTDADQRLLRNFERALAKNKS</sequence>
<feature type="compositionally biased region" description="Pro residues" evidence="1">
    <location>
        <begin position="51"/>
        <end position="62"/>
    </location>
</feature>
<dbReference type="AlphaFoldDB" id="A0A9P7Q9W5"/>
<reference evidence="2 3" key="1">
    <citation type="journal article" date="2020" name="bioRxiv">
        <title>Whole genome comparisons of ergot fungi reveals the divergence and evolution of species within the genus Claviceps are the result of varying mechanisms driving genome evolution and host range expansion.</title>
        <authorList>
            <person name="Wyka S.A."/>
            <person name="Mondo S.J."/>
            <person name="Liu M."/>
            <person name="Dettman J."/>
            <person name="Nalam V."/>
            <person name="Broders K.D."/>
        </authorList>
    </citation>
    <scope>NUCLEOTIDE SEQUENCE [LARGE SCALE GENOMIC DNA]</scope>
    <source>
        <strain evidence="2 3">Clav52</strain>
    </source>
</reference>
<accession>A0A9P7Q9W5</accession>
<name>A0A9P7Q9W5_9HYPO</name>
<evidence type="ECO:0000313" key="3">
    <source>
        <dbReference type="Proteomes" id="UP000707071"/>
    </source>
</evidence>
<dbReference type="EMBL" id="SRRH01000694">
    <property type="protein sequence ID" value="KAG6285741.1"/>
    <property type="molecule type" value="Genomic_DNA"/>
</dbReference>
<feature type="compositionally biased region" description="Polar residues" evidence="1">
    <location>
        <begin position="11"/>
        <end position="23"/>
    </location>
</feature>
<gene>
    <name evidence="2" type="ORF">E4U09_007097</name>
</gene>
<dbReference type="Proteomes" id="UP000707071">
    <property type="component" value="Unassembled WGS sequence"/>
</dbReference>
<feature type="region of interest" description="Disordered" evidence="1">
    <location>
        <begin position="1"/>
        <end position="66"/>
    </location>
</feature>
<evidence type="ECO:0000256" key="1">
    <source>
        <dbReference type="SAM" id="MobiDB-lite"/>
    </source>
</evidence>
<evidence type="ECO:0000313" key="2">
    <source>
        <dbReference type="EMBL" id="KAG6285741.1"/>
    </source>
</evidence>
<proteinExistence type="predicted"/>
<organism evidence="2 3">
    <name type="scientific">Claviceps aff. purpurea</name>
    <dbReference type="NCBI Taxonomy" id="1967640"/>
    <lineage>
        <taxon>Eukaryota</taxon>
        <taxon>Fungi</taxon>
        <taxon>Dikarya</taxon>
        <taxon>Ascomycota</taxon>
        <taxon>Pezizomycotina</taxon>
        <taxon>Sordariomycetes</taxon>
        <taxon>Hypocreomycetidae</taxon>
        <taxon>Hypocreales</taxon>
        <taxon>Clavicipitaceae</taxon>
        <taxon>Claviceps</taxon>
    </lineage>
</organism>
<keyword evidence="3" id="KW-1185">Reference proteome</keyword>
<comment type="caution">
    <text evidence="2">The sequence shown here is derived from an EMBL/GenBank/DDBJ whole genome shotgun (WGS) entry which is preliminary data.</text>
</comment>
<protein>
    <submittedName>
        <fullName evidence="2">Uncharacterized protein</fullName>
    </submittedName>
</protein>